<protein>
    <submittedName>
        <fullName evidence="2">F-box domain-containing protein</fullName>
    </submittedName>
</protein>
<feature type="region of interest" description="Disordered" evidence="1">
    <location>
        <begin position="1"/>
        <end position="29"/>
    </location>
</feature>
<feature type="compositionally biased region" description="Polar residues" evidence="1">
    <location>
        <begin position="654"/>
        <end position="663"/>
    </location>
</feature>
<dbReference type="EMBL" id="KE148153">
    <property type="protein sequence ID" value="EPE06484.1"/>
    <property type="molecule type" value="Genomic_DNA"/>
</dbReference>
<feature type="compositionally biased region" description="Polar residues" evidence="1">
    <location>
        <begin position="630"/>
        <end position="641"/>
    </location>
</feature>
<feature type="region of interest" description="Disordered" evidence="1">
    <location>
        <begin position="960"/>
        <end position="1040"/>
    </location>
</feature>
<dbReference type="Proteomes" id="UP000016923">
    <property type="component" value="Unassembled WGS sequence"/>
</dbReference>
<evidence type="ECO:0000256" key="1">
    <source>
        <dbReference type="SAM" id="MobiDB-lite"/>
    </source>
</evidence>
<evidence type="ECO:0000313" key="3">
    <source>
        <dbReference type="Proteomes" id="UP000016923"/>
    </source>
</evidence>
<dbReference type="AlphaFoldDB" id="S3BYX9"/>
<gene>
    <name evidence="2" type="ORF">F503_02612</name>
</gene>
<feature type="compositionally biased region" description="Low complexity" evidence="1">
    <location>
        <begin position="598"/>
        <end position="628"/>
    </location>
</feature>
<feature type="compositionally biased region" description="Low complexity" evidence="1">
    <location>
        <begin position="642"/>
        <end position="653"/>
    </location>
</feature>
<evidence type="ECO:0000313" key="2">
    <source>
        <dbReference type="EMBL" id="EPE06484.1"/>
    </source>
</evidence>
<dbReference type="eggNOG" id="ENOG502R3N6">
    <property type="taxonomic scope" value="Eukaryota"/>
</dbReference>
<organism evidence="2 3">
    <name type="scientific">Ophiostoma piceae (strain UAMH 11346)</name>
    <name type="common">Sap stain fungus</name>
    <dbReference type="NCBI Taxonomy" id="1262450"/>
    <lineage>
        <taxon>Eukaryota</taxon>
        <taxon>Fungi</taxon>
        <taxon>Dikarya</taxon>
        <taxon>Ascomycota</taxon>
        <taxon>Pezizomycotina</taxon>
        <taxon>Sordariomycetes</taxon>
        <taxon>Sordariomycetidae</taxon>
        <taxon>Ophiostomatales</taxon>
        <taxon>Ophiostomataceae</taxon>
        <taxon>Ophiostoma</taxon>
    </lineage>
</organism>
<feature type="compositionally biased region" description="Basic residues" evidence="1">
    <location>
        <begin position="307"/>
        <end position="321"/>
    </location>
</feature>
<sequence>MSDTASTEACQQAKAAAPNTMDGSSTTMSISETVPATVMLATAVSETSPVVVPETISDPPAPEDSSSQPAIEDVNGVSDGDVKTLAPGEEAPLAAQAAVTVPKPMSHDVLTIPPPAPSTASISVPRVDTEEAMSPIRVSADNDPTAATEAAPAKVDAAAKTSSGPEPVVPVPSANTNEKLHPKFAIHESPIKPKVGAKGKEAAAERKPLTILELPVDILQLIIKEIGHSNDLAALALTCSTLYSLSVPFLYAFFDIIWSDSPGESGGRVVDALTYGLSTLCLGSAFARTTRRLRESLRRGGPDNGSPHRRGAKGTVRRPLSKPKSFGNDYAKYVRKFSLGNGASEDIIGYHIRRGRGKMLGTLAALSVAKMHNLENFVWDMPTGILSDVYMALASLPDFYPEDGECKLERMWVRCHNSRITIDDSPPNSRSSTPEPPQNFVVLGSTMTNVGIMLPSHSVHPVPRETFTYSQSQVEFPTFSVVPPLKSLTVLDIDDISSLDELSILIEKSHTRLDELRIGIAQHAINDDFAQSWDGPDLKQVDLDAYWPGESTIGDRRLGGVLGILVGRICDIRHKTESASTTKEEVAANTSPPAEAVDGSSEDSNASADAEAAGAADAAVDAAQADVESNTKLAASTDTTPNSSMFNSFSGSGDASSTPTVSTDAKPGADTHVDETNENSDEDVLDQRLKLVTLELERVPLSMVAMVRTLDWSTITSLTILSCPHDDGLWRQLRKQFRPTPAATNMNSATTPSLKTMRAWGMRAPPMHYHLALKSIHTDNVSKSLLSFIKDTLRPNSLEVLLLHHRHDSQVPPPSIQDVFVKAVGPHHSSLRKLLLNSDLRKHVHVDNFSRRARDWDLSRQQVRYLTSGHMCQLRELSFSLQYKYWHIFLQMLPNLPNLTSLHIQNISGHLNEEYSRVDSAMQIADIVTLRPHMKLAYIGIATKCFEVIEVITAVDGSELHDEASTSRRSSSVYSSASSGTRTDSDGNQDDNETDSDSDDGSVQVIGGMGDAPSLNGDNSVVFDDSDDSDYPGYDSDEGGRRVSVALRAPRMRLREILFYDERVAIFKAYHGRL</sequence>
<dbReference type="VEuPathDB" id="FungiDB:F503_02612"/>
<proteinExistence type="predicted"/>
<feature type="compositionally biased region" description="Basic and acidic residues" evidence="1">
    <location>
        <begin position="577"/>
        <end position="586"/>
    </location>
</feature>
<dbReference type="HOGENOM" id="CLU_007899_0_0_1"/>
<feature type="compositionally biased region" description="Low complexity" evidence="1">
    <location>
        <begin position="967"/>
        <end position="982"/>
    </location>
</feature>
<feature type="region of interest" description="Disordered" evidence="1">
    <location>
        <begin position="295"/>
        <end position="324"/>
    </location>
</feature>
<accession>S3BYX9</accession>
<feature type="region of interest" description="Disordered" evidence="1">
    <location>
        <begin position="577"/>
        <end position="683"/>
    </location>
</feature>
<keyword evidence="3" id="KW-1185">Reference proteome</keyword>
<dbReference type="STRING" id="1262450.S3BYX9"/>
<reference evidence="2 3" key="1">
    <citation type="journal article" date="2013" name="BMC Genomics">
        <title>The genome and transcriptome of the pine saprophyte Ophiostoma piceae, and a comparison with the bark beetle-associated pine pathogen Grosmannia clavigera.</title>
        <authorList>
            <person name="Haridas S."/>
            <person name="Wang Y."/>
            <person name="Lim L."/>
            <person name="Massoumi Alamouti S."/>
            <person name="Jackman S."/>
            <person name="Docking R."/>
            <person name="Robertson G."/>
            <person name="Birol I."/>
            <person name="Bohlmann J."/>
            <person name="Breuil C."/>
        </authorList>
    </citation>
    <scope>NUCLEOTIDE SEQUENCE [LARGE SCALE GENOMIC DNA]</scope>
    <source>
        <strain evidence="2 3">UAMH 11346</strain>
    </source>
</reference>
<feature type="compositionally biased region" description="Polar residues" evidence="1">
    <location>
        <begin position="1"/>
        <end position="10"/>
    </location>
</feature>
<name>S3BYX9_OPHP1</name>
<feature type="compositionally biased region" description="Acidic residues" evidence="1">
    <location>
        <begin position="987"/>
        <end position="1000"/>
    </location>
</feature>
<feature type="region of interest" description="Disordered" evidence="1">
    <location>
        <begin position="50"/>
        <end position="82"/>
    </location>
</feature>
<dbReference type="OrthoDB" id="3199516at2759"/>
<dbReference type="OMA" id="PYLDEMS"/>